<dbReference type="InterPro" id="IPR000719">
    <property type="entry name" value="Prot_kinase_dom"/>
</dbReference>
<name>A0A2R6NGE5_9APHY</name>
<accession>A0A2R6NGE5</accession>
<proteinExistence type="inferred from homology"/>
<feature type="compositionally biased region" description="Pro residues" evidence="5">
    <location>
        <begin position="388"/>
        <end position="399"/>
    </location>
</feature>
<feature type="binding site" evidence="3">
    <location>
        <position position="54"/>
    </location>
    <ligand>
        <name>ATP</name>
        <dbReference type="ChEBI" id="CHEBI:30616"/>
    </ligand>
</feature>
<dbReference type="PANTHER" id="PTHR24346:SF30">
    <property type="entry name" value="MATERNAL EMBRYONIC LEUCINE ZIPPER KINASE"/>
    <property type="match status" value="1"/>
</dbReference>
<reference evidence="7 8" key="1">
    <citation type="submission" date="2018-02" db="EMBL/GenBank/DDBJ databases">
        <title>Genome sequence of the basidiomycete white-rot fungus Phlebia centrifuga.</title>
        <authorList>
            <person name="Granchi Z."/>
            <person name="Peng M."/>
            <person name="de Vries R.P."/>
            <person name="Hilden K."/>
            <person name="Makela M.R."/>
            <person name="Grigoriev I."/>
            <person name="Riley R."/>
        </authorList>
    </citation>
    <scope>NUCLEOTIDE SEQUENCE [LARGE SCALE GENOMIC DNA]</scope>
    <source>
        <strain evidence="7 8">FBCC195</strain>
    </source>
</reference>
<dbReference type="InterPro" id="IPR011009">
    <property type="entry name" value="Kinase-like_dom_sf"/>
</dbReference>
<dbReference type="AlphaFoldDB" id="A0A2R6NGE5"/>
<evidence type="ECO:0000256" key="5">
    <source>
        <dbReference type="SAM" id="MobiDB-lite"/>
    </source>
</evidence>
<dbReference type="PROSITE" id="PS00107">
    <property type="entry name" value="PROTEIN_KINASE_ATP"/>
    <property type="match status" value="1"/>
</dbReference>
<evidence type="ECO:0000256" key="4">
    <source>
        <dbReference type="RuleBase" id="RU000304"/>
    </source>
</evidence>
<evidence type="ECO:0000256" key="1">
    <source>
        <dbReference type="ARBA" id="ARBA00022741"/>
    </source>
</evidence>
<sequence>MVNALPRVDRLIGRTIDNGRLCLIQPLGQGSGGVVFRAGDTTSSILAPRDYAVKCMFKAEKGTRQYQFQRREIQYHSSVSSHRNVITLHRVVEEGDYLFLVLDYCPGGDMFKFLRERPVFRRNDDLVKKVFVQLVDAVEACHDRGVFHRDIKPENIMCNADGTSVSLGDFGLATEHGWSKNFGAGTASFMSPECIGGGTGEGTYCTRSNDIWALGVILTSMISGHNPWHRAAMTDDCFRAFVHDPTFIRNMLPISSAADGILRRIFVRPSRRISLSKLRQLVLDADTFFMTDDEIALATPYVQLAAASYLGSQLAFPQDSTASLGVLLNTSDHKWGAEVVEIKEAESEPAPVTVQLQSSFKSPTTRSQPAFIVLETHFEEEGHYPFVSPSPPPPPPQPILPSFSDFIVPLSPPSKQSTSSKKLWRPQSPIRLFRRIMDKILVD</sequence>
<dbReference type="Gene3D" id="1.10.510.10">
    <property type="entry name" value="Transferase(Phosphotransferase) domain 1"/>
    <property type="match status" value="1"/>
</dbReference>
<dbReference type="EMBL" id="MLYV02001285">
    <property type="protein sequence ID" value="PSR71457.1"/>
    <property type="molecule type" value="Genomic_DNA"/>
</dbReference>
<dbReference type="Pfam" id="PF00069">
    <property type="entry name" value="Pkinase"/>
    <property type="match status" value="1"/>
</dbReference>
<dbReference type="GO" id="GO:0005737">
    <property type="term" value="C:cytoplasm"/>
    <property type="evidence" value="ECO:0007669"/>
    <property type="project" value="TreeGrafter"/>
</dbReference>
<keyword evidence="4" id="KW-0723">Serine/threonine-protein kinase</keyword>
<dbReference type="SUPFAM" id="SSF56112">
    <property type="entry name" value="Protein kinase-like (PK-like)"/>
    <property type="match status" value="1"/>
</dbReference>
<keyword evidence="4" id="KW-0418">Kinase</keyword>
<dbReference type="PANTHER" id="PTHR24346">
    <property type="entry name" value="MAP/MICROTUBULE AFFINITY-REGULATING KINASE"/>
    <property type="match status" value="1"/>
</dbReference>
<evidence type="ECO:0000256" key="3">
    <source>
        <dbReference type="PROSITE-ProRule" id="PRU10141"/>
    </source>
</evidence>
<evidence type="ECO:0000256" key="2">
    <source>
        <dbReference type="ARBA" id="ARBA00022840"/>
    </source>
</evidence>
<keyword evidence="8" id="KW-1185">Reference proteome</keyword>
<organism evidence="7 8">
    <name type="scientific">Hermanssonia centrifuga</name>
    <dbReference type="NCBI Taxonomy" id="98765"/>
    <lineage>
        <taxon>Eukaryota</taxon>
        <taxon>Fungi</taxon>
        <taxon>Dikarya</taxon>
        <taxon>Basidiomycota</taxon>
        <taxon>Agaricomycotina</taxon>
        <taxon>Agaricomycetes</taxon>
        <taxon>Polyporales</taxon>
        <taxon>Meruliaceae</taxon>
        <taxon>Hermanssonia</taxon>
    </lineage>
</organism>
<evidence type="ECO:0000259" key="6">
    <source>
        <dbReference type="PROSITE" id="PS50011"/>
    </source>
</evidence>
<dbReference type="Proteomes" id="UP000186601">
    <property type="component" value="Unassembled WGS sequence"/>
</dbReference>
<keyword evidence="4" id="KW-0808">Transferase</keyword>
<dbReference type="GO" id="GO:0005524">
    <property type="term" value="F:ATP binding"/>
    <property type="evidence" value="ECO:0007669"/>
    <property type="project" value="UniProtKB-UniRule"/>
</dbReference>
<comment type="similarity">
    <text evidence="4">Belongs to the protein kinase superfamily.</text>
</comment>
<dbReference type="InterPro" id="IPR017441">
    <property type="entry name" value="Protein_kinase_ATP_BS"/>
</dbReference>
<dbReference type="PROSITE" id="PS00108">
    <property type="entry name" value="PROTEIN_KINASE_ST"/>
    <property type="match status" value="1"/>
</dbReference>
<dbReference type="GO" id="GO:0004674">
    <property type="term" value="F:protein serine/threonine kinase activity"/>
    <property type="evidence" value="ECO:0007669"/>
    <property type="project" value="UniProtKB-KW"/>
</dbReference>
<dbReference type="OrthoDB" id="541276at2759"/>
<evidence type="ECO:0000313" key="8">
    <source>
        <dbReference type="Proteomes" id="UP000186601"/>
    </source>
</evidence>
<feature type="domain" description="Protein kinase" evidence="6">
    <location>
        <begin position="21"/>
        <end position="289"/>
    </location>
</feature>
<dbReference type="SMART" id="SM00220">
    <property type="entry name" value="S_TKc"/>
    <property type="match status" value="1"/>
</dbReference>
<protein>
    <recommendedName>
        <fullName evidence="6">Protein kinase domain-containing protein</fullName>
    </recommendedName>
</protein>
<feature type="region of interest" description="Disordered" evidence="5">
    <location>
        <begin position="383"/>
        <end position="402"/>
    </location>
</feature>
<gene>
    <name evidence="7" type="ORF">PHLCEN_2v12724</name>
</gene>
<dbReference type="PROSITE" id="PS50011">
    <property type="entry name" value="PROTEIN_KINASE_DOM"/>
    <property type="match status" value="1"/>
</dbReference>
<comment type="caution">
    <text evidence="7">The sequence shown here is derived from an EMBL/GenBank/DDBJ whole genome shotgun (WGS) entry which is preliminary data.</text>
</comment>
<dbReference type="STRING" id="98765.A0A2R6NGE5"/>
<keyword evidence="1 3" id="KW-0547">Nucleotide-binding</keyword>
<dbReference type="GO" id="GO:0035556">
    <property type="term" value="P:intracellular signal transduction"/>
    <property type="evidence" value="ECO:0007669"/>
    <property type="project" value="TreeGrafter"/>
</dbReference>
<evidence type="ECO:0000313" key="7">
    <source>
        <dbReference type="EMBL" id="PSR71457.1"/>
    </source>
</evidence>
<keyword evidence="2 3" id="KW-0067">ATP-binding</keyword>
<dbReference type="InterPro" id="IPR008271">
    <property type="entry name" value="Ser/Thr_kinase_AS"/>
</dbReference>